<dbReference type="Proteomes" id="UP000003577">
    <property type="component" value="Unassembled WGS sequence"/>
</dbReference>
<reference evidence="1 2" key="1">
    <citation type="submission" date="2007-03" db="EMBL/GenBank/DDBJ databases">
        <authorList>
            <person name="Fulton L."/>
            <person name="Clifton S."/>
            <person name="Fulton B."/>
            <person name="Xu J."/>
            <person name="Minx P."/>
            <person name="Pepin K.H."/>
            <person name="Johnson M."/>
            <person name="Thiruvilangam P."/>
            <person name="Bhonagiri V."/>
            <person name="Nash W.E."/>
            <person name="Mardis E.R."/>
            <person name="Wilson R.K."/>
        </authorList>
    </citation>
    <scope>NUCLEOTIDE SEQUENCE [LARGE SCALE GENOMIC DNA]</scope>
    <source>
        <strain evidence="1 2">ATCC 27756</strain>
    </source>
</reference>
<name>A5KJT7_9FIRM</name>
<evidence type="ECO:0000313" key="2">
    <source>
        <dbReference type="Proteomes" id="UP000003577"/>
    </source>
</evidence>
<dbReference type="EMBL" id="AAVP02000001">
    <property type="protein sequence ID" value="EDK25592.1"/>
    <property type="molecule type" value="Genomic_DNA"/>
</dbReference>
<accession>A5KJT7</accession>
<dbReference type="AlphaFoldDB" id="A5KJT7"/>
<proteinExistence type="predicted"/>
<organism evidence="1 2">
    <name type="scientific">[Ruminococcus] torques ATCC 27756</name>
    <dbReference type="NCBI Taxonomy" id="411460"/>
    <lineage>
        <taxon>Bacteria</taxon>
        <taxon>Bacillati</taxon>
        <taxon>Bacillota</taxon>
        <taxon>Clostridia</taxon>
        <taxon>Lachnospirales</taxon>
        <taxon>Lachnospiraceae</taxon>
        <taxon>Mediterraneibacter</taxon>
    </lineage>
</organism>
<dbReference type="PaxDb" id="411460-RUMTOR_00487"/>
<gene>
    <name evidence="1" type="ORF">RUMTOR_00487</name>
</gene>
<comment type="caution">
    <text evidence="1">The sequence shown here is derived from an EMBL/GenBank/DDBJ whole genome shotgun (WGS) entry which is preliminary data.</text>
</comment>
<dbReference type="HOGENOM" id="CLU_2071423_0_0_9"/>
<sequence>MPEARISAAVQPLILSCPPLHDPESCQEAWDSVLFYSFPAFPLNAPPSNNAVIFVIADSIAVTLPKTSSSFISSGEPDISSTVFSAISVFPSFGFSPRGSSSSISFSTLYLLNSSIRL</sequence>
<reference evidence="1 2" key="2">
    <citation type="submission" date="2007-04" db="EMBL/GenBank/DDBJ databases">
        <title>Draft genome sequence of Ruminococcus torques (ATCC 27756).</title>
        <authorList>
            <person name="Sudarsanam P."/>
            <person name="Ley R."/>
            <person name="Guruge J."/>
            <person name="Turnbaugh P.J."/>
            <person name="Mahowald M."/>
            <person name="Liep D."/>
            <person name="Gordon J."/>
        </authorList>
    </citation>
    <scope>NUCLEOTIDE SEQUENCE [LARGE SCALE GENOMIC DNA]</scope>
    <source>
        <strain evidence="1 2">ATCC 27756</strain>
    </source>
</reference>
<evidence type="ECO:0000313" key="1">
    <source>
        <dbReference type="EMBL" id="EDK25592.1"/>
    </source>
</evidence>
<dbReference type="PROSITE" id="PS51257">
    <property type="entry name" value="PROKAR_LIPOPROTEIN"/>
    <property type="match status" value="1"/>
</dbReference>
<protein>
    <submittedName>
        <fullName evidence="1">Uncharacterized protein</fullName>
    </submittedName>
</protein>